<evidence type="ECO:0000313" key="5">
    <source>
        <dbReference type="Proteomes" id="UP000190959"/>
    </source>
</evidence>
<accession>A0A1S9N8T4</accession>
<comment type="caution">
    <text evidence="4">The sequence shown here is derived from an EMBL/GenBank/DDBJ whole genome shotgun (WGS) entry which is preliminary data.</text>
</comment>
<proteinExistence type="predicted"/>
<dbReference type="CDD" id="cd00761">
    <property type="entry name" value="Glyco_tranf_GTA_type"/>
    <property type="match status" value="1"/>
</dbReference>
<dbReference type="Pfam" id="PF00535">
    <property type="entry name" value="Glycos_transf_2"/>
    <property type="match status" value="1"/>
</dbReference>
<organism evidence="4 5">
    <name type="scientific">Clostridium beijerinckii</name>
    <name type="common">Clostridium MP</name>
    <dbReference type="NCBI Taxonomy" id="1520"/>
    <lineage>
        <taxon>Bacteria</taxon>
        <taxon>Bacillati</taxon>
        <taxon>Bacillota</taxon>
        <taxon>Clostridia</taxon>
        <taxon>Eubacteriales</taxon>
        <taxon>Clostridiaceae</taxon>
        <taxon>Clostridium</taxon>
    </lineage>
</organism>
<dbReference type="PANTHER" id="PTHR22916">
    <property type="entry name" value="GLYCOSYLTRANSFERASE"/>
    <property type="match status" value="1"/>
</dbReference>
<evidence type="ECO:0000313" key="4">
    <source>
        <dbReference type="EMBL" id="OOP73820.1"/>
    </source>
</evidence>
<feature type="domain" description="Glycosyltransferase 2-like" evidence="3">
    <location>
        <begin position="8"/>
        <end position="131"/>
    </location>
</feature>
<dbReference type="InterPro" id="IPR001173">
    <property type="entry name" value="Glyco_trans_2-like"/>
</dbReference>
<evidence type="ECO:0000259" key="3">
    <source>
        <dbReference type="Pfam" id="PF00535"/>
    </source>
</evidence>
<evidence type="ECO:0000256" key="1">
    <source>
        <dbReference type="ARBA" id="ARBA00022676"/>
    </source>
</evidence>
<dbReference type="AlphaFoldDB" id="A0A1S9N8T4"/>
<name>A0A1S9N8T4_CLOBE</name>
<dbReference type="InterPro" id="IPR029044">
    <property type="entry name" value="Nucleotide-diphossugar_trans"/>
</dbReference>
<gene>
    <name evidence="4" type="ORF">CBEIBR21_04785</name>
</gene>
<dbReference type="PANTHER" id="PTHR22916:SF51">
    <property type="entry name" value="GLYCOSYLTRANSFERASE EPSH-RELATED"/>
    <property type="match status" value="1"/>
</dbReference>
<dbReference type="GO" id="GO:0016757">
    <property type="term" value="F:glycosyltransferase activity"/>
    <property type="evidence" value="ECO:0007669"/>
    <property type="project" value="UniProtKB-KW"/>
</dbReference>
<dbReference type="Proteomes" id="UP000190959">
    <property type="component" value="Unassembled WGS sequence"/>
</dbReference>
<dbReference type="SUPFAM" id="SSF53448">
    <property type="entry name" value="Nucleotide-diphospho-sugar transferases"/>
    <property type="match status" value="1"/>
</dbReference>
<dbReference type="EMBL" id="MWMH01000002">
    <property type="protein sequence ID" value="OOP73820.1"/>
    <property type="molecule type" value="Genomic_DNA"/>
</dbReference>
<reference evidence="4 5" key="1">
    <citation type="submission" date="2017-02" db="EMBL/GenBank/DDBJ databases">
        <title>Genome sequence of Clostridium beijerinckii Br21.</title>
        <authorList>
            <person name="Fonseca B.C."/>
            <person name="Guazzaroni M.E."/>
            <person name="Riano-Pachon D.M."/>
            <person name="Reginatto V."/>
        </authorList>
    </citation>
    <scope>NUCLEOTIDE SEQUENCE [LARGE SCALE GENOMIC DNA]</scope>
    <source>
        <strain evidence="4 5">Br21</strain>
    </source>
</reference>
<keyword evidence="1" id="KW-0328">Glycosyltransferase</keyword>
<keyword evidence="2" id="KW-0808">Transferase</keyword>
<protein>
    <recommendedName>
        <fullName evidence="3">Glycosyltransferase 2-like domain-containing protein</fullName>
    </recommendedName>
</protein>
<evidence type="ECO:0000256" key="2">
    <source>
        <dbReference type="ARBA" id="ARBA00022679"/>
    </source>
</evidence>
<sequence length="312" mass="36722">MDMEKKISIIIPVYNAEKYLRRCIESILNQSYKNFELILIDDGSTDRSGVICDEYCNYDSRVKVCHTENGGPAIARNKGLNMVTGSYLTFVDADDEILDDAYLKLTEELEKHDVEMIVSSWSVSSDDKIRKVLVGDDIISADDMIGLISINDEKYGGGYPWNKFINIEKMKYKLPLFDKSLYVYEDKVWVIEILKYINKVKLTNIISYKYYIYSFSLSHSSNEIHKKTENKMLALEKILYLLKSSNNNYIDEFYKIYCENIINTNYIEAKEKKIMNKKLIKSNMELIKSNFKYYNWKVKIKYYLVFLLEKIH</sequence>
<dbReference type="Gene3D" id="3.90.550.10">
    <property type="entry name" value="Spore Coat Polysaccharide Biosynthesis Protein SpsA, Chain A"/>
    <property type="match status" value="1"/>
</dbReference>